<dbReference type="CDD" id="cd15489">
    <property type="entry name" value="PHD_SF"/>
    <property type="match status" value="1"/>
</dbReference>
<evidence type="ECO:0000256" key="6">
    <source>
        <dbReference type="SAM" id="MobiDB-lite"/>
    </source>
</evidence>
<evidence type="ECO:0000313" key="9">
    <source>
        <dbReference type="EnsemblMetazoa" id="AALFPA23_019510.P28703"/>
    </source>
</evidence>
<accession>A0ABM1ZL11</accession>
<dbReference type="Pfam" id="PF00628">
    <property type="entry name" value="PHD"/>
    <property type="match status" value="1"/>
</dbReference>
<dbReference type="PROSITE" id="PS01359">
    <property type="entry name" value="ZF_PHD_1"/>
    <property type="match status" value="1"/>
</dbReference>
<dbReference type="PANTHER" id="PTHR47331">
    <property type="entry name" value="PHD-TYPE DOMAIN-CONTAINING PROTEIN"/>
    <property type="match status" value="1"/>
</dbReference>
<dbReference type="InterPro" id="IPR019786">
    <property type="entry name" value="Zinc_finger_PHD-type_CS"/>
</dbReference>
<keyword evidence="3" id="KW-0862">Zinc</keyword>
<dbReference type="Gene3D" id="3.30.420.10">
    <property type="entry name" value="Ribonuclease H-like superfamily/Ribonuclease H"/>
    <property type="match status" value="1"/>
</dbReference>
<dbReference type="SUPFAM" id="SSF56672">
    <property type="entry name" value="DNA/RNA polymerases"/>
    <property type="match status" value="1"/>
</dbReference>
<dbReference type="InterPro" id="IPR008042">
    <property type="entry name" value="Retrotrans_Pao"/>
</dbReference>
<feature type="coiled-coil region" evidence="5">
    <location>
        <begin position="122"/>
        <end position="152"/>
    </location>
</feature>
<dbReference type="InterPro" id="IPR001965">
    <property type="entry name" value="Znf_PHD"/>
</dbReference>
<keyword evidence="2 4" id="KW-0863">Zinc-finger</keyword>
<keyword evidence="10" id="KW-1185">Reference proteome</keyword>
<dbReference type="SMART" id="SM00249">
    <property type="entry name" value="PHD"/>
    <property type="match status" value="1"/>
</dbReference>
<dbReference type="PANTHER" id="PTHR47331:SF1">
    <property type="entry name" value="GAG-LIKE PROTEIN"/>
    <property type="match status" value="1"/>
</dbReference>
<dbReference type="Pfam" id="PF18701">
    <property type="entry name" value="DUF5641"/>
    <property type="match status" value="1"/>
</dbReference>
<dbReference type="EnsemblMetazoa" id="AALFPA23_019510.R28703">
    <property type="protein sequence ID" value="AALFPA23_019510.P28703"/>
    <property type="gene ID" value="AALFPA23_019510"/>
</dbReference>
<dbReference type="InterPro" id="IPR043502">
    <property type="entry name" value="DNA/RNA_pol_sf"/>
</dbReference>
<evidence type="ECO:0000313" key="10">
    <source>
        <dbReference type="Proteomes" id="UP000069940"/>
    </source>
</evidence>
<dbReference type="SUPFAM" id="SSF53098">
    <property type="entry name" value="Ribonuclease H-like"/>
    <property type="match status" value="1"/>
</dbReference>
<reference evidence="9" key="2">
    <citation type="submission" date="2025-05" db="UniProtKB">
        <authorList>
            <consortium name="EnsemblMetazoa"/>
        </authorList>
    </citation>
    <scope>IDENTIFICATION</scope>
    <source>
        <strain evidence="9">Foshan</strain>
    </source>
</reference>
<dbReference type="SUPFAM" id="SSF57903">
    <property type="entry name" value="FYVE/PHD zinc finger"/>
    <property type="match status" value="1"/>
</dbReference>
<reference evidence="10" key="1">
    <citation type="journal article" date="2015" name="Proc. Natl. Acad. Sci. U.S.A.">
        <title>Genome sequence of the Asian Tiger mosquito, Aedes albopictus, reveals insights into its biology, genetics, and evolution.</title>
        <authorList>
            <person name="Chen X.G."/>
            <person name="Jiang X."/>
            <person name="Gu J."/>
            <person name="Xu M."/>
            <person name="Wu Y."/>
            <person name="Deng Y."/>
            <person name="Zhang C."/>
            <person name="Bonizzoni M."/>
            <person name="Dermauw W."/>
            <person name="Vontas J."/>
            <person name="Armbruster P."/>
            <person name="Huang X."/>
            <person name="Yang Y."/>
            <person name="Zhang H."/>
            <person name="He W."/>
            <person name="Peng H."/>
            <person name="Liu Y."/>
            <person name="Wu K."/>
            <person name="Chen J."/>
            <person name="Lirakis M."/>
            <person name="Topalis P."/>
            <person name="Van Leeuwen T."/>
            <person name="Hall A.B."/>
            <person name="Jiang X."/>
            <person name="Thorpe C."/>
            <person name="Mueller R.L."/>
            <person name="Sun C."/>
            <person name="Waterhouse R.M."/>
            <person name="Yan G."/>
            <person name="Tu Z.J."/>
            <person name="Fang X."/>
            <person name="James A.A."/>
        </authorList>
    </citation>
    <scope>NUCLEOTIDE SEQUENCE [LARGE SCALE GENOMIC DNA]</scope>
    <source>
        <strain evidence="10">Foshan</strain>
    </source>
</reference>
<feature type="compositionally biased region" description="Polar residues" evidence="6">
    <location>
        <begin position="1"/>
        <end position="12"/>
    </location>
</feature>
<dbReference type="Proteomes" id="UP000069940">
    <property type="component" value="Unassembled WGS sequence"/>
</dbReference>
<dbReference type="InterPro" id="IPR011011">
    <property type="entry name" value="Znf_FYVE_PHD"/>
</dbReference>
<dbReference type="InterPro" id="IPR036397">
    <property type="entry name" value="RNaseH_sf"/>
</dbReference>
<evidence type="ECO:0000259" key="7">
    <source>
        <dbReference type="PROSITE" id="PS50016"/>
    </source>
</evidence>
<evidence type="ECO:0000259" key="8">
    <source>
        <dbReference type="PROSITE" id="PS50994"/>
    </source>
</evidence>
<dbReference type="Pfam" id="PF05380">
    <property type="entry name" value="Peptidase_A17"/>
    <property type="match status" value="1"/>
</dbReference>
<protein>
    <submittedName>
        <fullName evidence="9">Uncharacterized protein</fullName>
    </submittedName>
</protein>
<dbReference type="RefSeq" id="XP_062707376.1">
    <property type="nucleotide sequence ID" value="XM_062851392.1"/>
</dbReference>
<dbReference type="InterPro" id="IPR019787">
    <property type="entry name" value="Znf_PHD-finger"/>
</dbReference>
<dbReference type="InterPro" id="IPR013083">
    <property type="entry name" value="Znf_RING/FYVE/PHD"/>
</dbReference>
<dbReference type="PROSITE" id="PS50016">
    <property type="entry name" value="ZF_PHD_2"/>
    <property type="match status" value="1"/>
</dbReference>
<dbReference type="PROSITE" id="PS50994">
    <property type="entry name" value="INTEGRASE"/>
    <property type="match status" value="1"/>
</dbReference>
<feature type="domain" description="Integrase catalytic" evidence="8">
    <location>
        <begin position="1952"/>
        <end position="2137"/>
    </location>
</feature>
<proteinExistence type="predicted"/>
<dbReference type="Pfam" id="PF03564">
    <property type="entry name" value="DUF1759"/>
    <property type="match status" value="1"/>
</dbReference>
<evidence type="ECO:0000256" key="3">
    <source>
        <dbReference type="ARBA" id="ARBA00022833"/>
    </source>
</evidence>
<keyword evidence="5" id="KW-0175">Coiled coil</keyword>
<evidence type="ECO:0000256" key="2">
    <source>
        <dbReference type="ARBA" id="ARBA00022771"/>
    </source>
</evidence>
<dbReference type="Gene3D" id="3.30.40.10">
    <property type="entry name" value="Zinc/RING finger domain, C3HC4 (zinc finger)"/>
    <property type="match status" value="1"/>
</dbReference>
<sequence>MSNPPRQSMIRQTRSKTRAAKESANPNLQVETDSLEENHSSNSFEPSIIDVDGGDKIECGGCDKPNSYELYMVQCRSCARWYHFSCANVKQSTVRKEAFVCKLCVPPASSRTSRTTTSSMRQARIARELERLEEERRLMERMHEEEFALQEKARKDKFEREKQYLAKRFDLLRQQDEQDGTSNSGSSHRCQHSRQGSQNRVQDWVDDVARITEGAGERLPGTTVVVNEKDFDPNVIVTNEGHASSTPVKTHVPTPLVPLRLNDKSQELVSAPRTTGSIAIGETADEDSESAIGAVGGTNRPRISPVLSFVDVVGPLDNLLNNPVVTKSKTGTIPKLQTRPSFEQWRSRTTNNEHEKERVKESDVRRQRELDLIDQLNRLEMQKEDGFLKNRELEQQMKTREKEQEQLVLQKQRELSKLEQQLQRQKQEQENFVQQQQKVLKKRDEELDRLRRLEQEYRQYRQGQKHRELHQAPTIESRIHQKENDDITTLRPQVLHSAAAISNSAGHGEPAGIPRQDDICGNPVSDALLGGTQPHSHDVRLQHRSFDEPGINTPVGGRSDIDIESRAFASEVSVRPSQIQNPVLNPYLPVSTPPVVNNVAIPPQLAPTPQQLAARQVVNRELPIFAGDPIDWPLFISSYNHSTHACGYSDSENLLRLQRCLKGSAKEAVSSFLLHPTTVPQVVSTLQLLYGRPEQIVQSLIAKVRNTPAPKSERLDTLVSFGLVVQNLCGHLKAIGLENHLSNPVLLNELVEKLPTAVKFNWALHQSQLAVVDLSAFGEYMANVVSATSCVVSWNGVASKVAKDDCSKGKDRAYINTHTKPGMTGRHHEVVEEDRATFVTQQEGPKSSEKPLTCPSCKNRGHLVEDCGLFKRISIDDRWKVVKENRLCGRCLTSHTRWPCKGQVCGIDGCPRRHHRLLHDKNSSVPTKIDAGKNATVSLHRQPSSFNLFRIIPVTLYGRKGKMDTYAFLDDGSSVSLIEDRIADTLGLDGVAESLCVHWTGGIKKNYSNSRMVSLEISGEGKDRRYLASEVYTVRNLGLPEQTMKIAELVKEFQHLKNLPVRDFDSAVPGILIGHNNVHLLACLKLREGREHEPIATKTRLGWVVYGSRRGPEINHPHLQMYICNKQEDQNLHNYVRNFFELESLGVAVVPEVKGSDEQRAMSILNESTVRTPSGRFKTALLWKYDDFEFPDSKRMAIKRMECLERRLRNNPDLYNNVRKQIVEYQEKGYSHKATAEELQRFDPRRTWFLPLGVVLNPKKPNKVRLVWDAAATVDGISLNTMLMKGPDLLTPLLHVLYPYREREVAITADVKEMFHQLLVCEEDRSALLYLWRNSADLPLDTMVMDVAIFGASCSPTQAQFVKNMNAMEFEHQYPRATLAIIRRHYVDDYLDSVDTIDEAVELAAQVMEVHGQAGFHIRNWISNKEEFVRTIGEGNPAVVKHFTPGQESDGERLLGMIWQPTEDNFSFALNFRDDLKDILAGDVVPTKRQILRIVMSIYDPLGLVSTFVVHGKIMIQEMWRIKIGWDEKIPTNLFTRWQQWLIRLRGMDEIEVPRCYFPGYHPSSYDTLQLHIFVDASSEAYAAVAYFRIVDRGTVRCALVSSKTKVVPLQPLSTPRAELLAAVLGARLRKTIVDGHSLKIHQTHFWCDSSTVHSWITSDLRRYRQFVALRVNEILNLSTPEEWRWIPTHLNVADEATKWGKGPSFTADSRWYRAPQFLYEPEELWPGDQETRITETDEEVRPAYVGKHSLGQPLVLVERFSKWERLHRCVAYVLRFVNRVHPEWKTLGSTVNLTKEDLLEAERVLWRLVQHEAYPDEVNILKSKREGQRNQQKNVEKNSLLYKLSPIMDEHGIIRMNSRLSAAEFLPFDTRFPIILPKDSYITRLVVDWYHRDYKHANDETVINEIKQKFHISKLRGRLSFVKKNCSWCRVYKAVPTVPQMASLPPERLTPFVRPFSYVGIDYFGPYLVKIGRASVKRWVALFTCLTIRAIHLEIAATLSTDSCKKAIRRFIARRGAPLEVFTDNGTNFVGAGRELAEEIRNLNNELSSTFTNSHTQWRFNPPAAPHMGGCWERMVRSVKVALGSVPTLRKLDEESFWTMLAEAESMINSRPLTFVPLTTDSEECLTPNHFLMMSSKGVKQPVKDPICEKAALKDSWSTLQMVLDHFWKRWLLEYLPTITRRSKWFQDVRPIKAGELVIIADEKLRNHWTRGRVVRVYTGQDGVARKADVQTSGGVLQRAVAKLAVLDLEKADDAEAELQSSCGGGCSEKMQPSVPLNSATCSNVTIV</sequence>
<name>A0ABM1ZL11_AEDAL</name>
<feature type="compositionally biased region" description="Polar residues" evidence="6">
    <location>
        <begin position="180"/>
        <end position="201"/>
    </location>
</feature>
<evidence type="ECO:0000256" key="1">
    <source>
        <dbReference type="ARBA" id="ARBA00022723"/>
    </source>
</evidence>
<dbReference type="InterPro" id="IPR040676">
    <property type="entry name" value="DUF5641"/>
</dbReference>
<evidence type="ECO:0000256" key="4">
    <source>
        <dbReference type="PROSITE-ProRule" id="PRU00146"/>
    </source>
</evidence>
<dbReference type="InterPro" id="IPR012337">
    <property type="entry name" value="RNaseH-like_sf"/>
</dbReference>
<feature type="domain" description="PHD-type" evidence="7">
    <location>
        <begin position="56"/>
        <end position="107"/>
    </location>
</feature>
<dbReference type="GeneID" id="134287978"/>
<feature type="coiled-coil region" evidence="5">
    <location>
        <begin position="376"/>
        <end position="463"/>
    </location>
</feature>
<dbReference type="InterPro" id="IPR001584">
    <property type="entry name" value="Integrase_cat-core"/>
</dbReference>
<evidence type="ECO:0000256" key="5">
    <source>
        <dbReference type="SAM" id="Coils"/>
    </source>
</evidence>
<dbReference type="InterPro" id="IPR005312">
    <property type="entry name" value="DUF1759"/>
</dbReference>
<feature type="region of interest" description="Disordered" evidence="6">
    <location>
        <begin position="1"/>
        <end position="47"/>
    </location>
</feature>
<keyword evidence="1" id="KW-0479">Metal-binding</keyword>
<organism evidence="9 10">
    <name type="scientific">Aedes albopictus</name>
    <name type="common">Asian tiger mosquito</name>
    <name type="synonym">Stegomyia albopicta</name>
    <dbReference type="NCBI Taxonomy" id="7160"/>
    <lineage>
        <taxon>Eukaryota</taxon>
        <taxon>Metazoa</taxon>
        <taxon>Ecdysozoa</taxon>
        <taxon>Arthropoda</taxon>
        <taxon>Hexapoda</taxon>
        <taxon>Insecta</taxon>
        <taxon>Pterygota</taxon>
        <taxon>Neoptera</taxon>
        <taxon>Endopterygota</taxon>
        <taxon>Diptera</taxon>
        <taxon>Nematocera</taxon>
        <taxon>Culicoidea</taxon>
        <taxon>Culicidae</taxon>
        <taxon>Culicinae</taxon>
        <taxon>Aedini</taxon>
        <taxon>Aedes</taxon>
        <taxon>Stegomyia</taxon>
    </lineage>
</organism>
<feature type="region of interest" description="Disordered" evidence="6">
    <location>
        <begin position="171"/>
        <end position="203"/>
    </location>
</feature>